<sequence length="218" mass="24490">MTTSQNARVNMVKQQLRTGDVLDENILSLFNSIPRHEFVPSTLRDVAYSDMQLPLAHGQRMMTPLEEGLVLQALALKGTETVLEIGTGTGFFTALLSRLCKKVLSVDYYQEFTEHARRKLDEHRCTNVELITGDACRGWLDKAPYDVVIFTGSIDAVTETQRLQVLPGGKLFVIVGKEPVMQGQLHSLDHNDTWHGNVLFETCLPSLIDKSKPKEFVF</sequence>
<protein>
    <recommendedName>
        <fullName evidence="2">Protein-L-isoaspartate O-methyltransferase</fullName>
    </recommendedName>
    <alternativeName>
        <fullName evidence="3">Protein L-isoaspartyl methyltransferase</fullName>
    </alternativeName>
</protein>
<keyword evidence="4" id="KW-0808">Transferase</keyword>
<dbReference type="Pfam" id="PF01135">
    <property type="entry name" value="PCMT"/>
    <property type="match status" value="1"/>
</dbReference>
<evidence type="ECO:0000256" key="3">
    <source>
        <dbReference type="ARBA" id="ARBA00030757"/>
    </source>
</evidence>
<dbReference type="RefSeq" id="WP_043873982.1">
    <property type="nucleotide sequence ID" value="NZ_CCVW01000002.1"/>
</dbReference>
<organism evidence="4 5">
    <name type="scientific">Legionella massiliensis</name>
    <dbReference type="NCBI Taxonomy" id="1034943"/>
    <lineage>
        <taxon>Bacteria</taxon>
        <taxon>Pseudomonadati</taxon>
        <taxon>Pseudomonadota</taxon>
        <taxon>Gammaproteobacteria</taxon>
        <taxon>Legionellales</taxon>
        <taxon>Legionellaceae</taxon>
        <taxon>Legionella</taxon>
    </lineage>
</organism>
<accession>A0A078KSQ2</accession>
<evidence type="ECO:0000313" key="5">
    <source>
        <dbReference type="Proteomes" id="UP000044071"/>
    </source>
</evidence>
<dbReference type="InterPro" id="IPR029063">
    <property type="entry name" value="SAM-dependent_MTases_sf"/>
</dbReference>
<keyword evidence="5" id="KW-1185">Reference proteome</keyword>
<dbReference type="eggNOG" id="COG2518">
    <property type="taxonomic scope" value="Bacteria"/>
</dbReference>
<dbReference type="CDD" id="cd02440">
    <property type="entry name" value="AdoMet_MTases"/>
    <property type="match status" value="1"/>
</dbReference>
<dbReference type="PANTHER" id="PTHR11579">
    <property type="entry name" value="PROTEIN-L-ISOASPARTATE O-METHYLTRANSFERASE"/>
    <property type="match status" value="1"/>
</dbReference>
<dbReference type="SUPFAM" id="SSF53335">
    <property type="entry name" value="S-adenosyl-L-methionine-dependent methyltransferases"/>
    <property type="match status" value="1"/>
</dbReference>
<reference evidence="4 5" key="1">
    <citation type="submission" date="2014-06" db="EMBL/GenBank/DDBJ databases">
        <authorList>
            <person name="Urmite Genomes Urmite Genomes"/>
        </authorList>
    </citation>
    <scope>NUCLEOTIDE SEQUENCE [LARGE SCALE GENOMIC DNA]</scope>
</reference>
<keyword evidence="4" id="KW-0489">Methyltransferase</keyword>
<dbReference type="GO" id="GO:0004719">
    <property type="term" value="F:protein-L-isoaspartate (D-aspartate) O-methyltransferase activity"/>
    <property type="evidence" value="ECO:0007669"/>
    <property type="project" value="InterPro"/>
</dbReference>
<dbReference type="GO" id="GO:0005737">
    <property type="term" value="C:cytoplasm"/>
    <property type="evidence" value="ECO:0007669"/>
    <property type="project" value="TreeGrafter"/>
</dbReference>
<dbReference type="GO" id="GO:0032259">
    <property type="term" value="P:methylation"/>
    <property type="evidence" value="ECO:0007669"/>
    <property type="project" value="UniProtKB-KW"/>
</dbReference>
<gene>
    <name evidence="4" type="primary">pcm</name>
    <name evidence="4" type="ORF">BN59_01728</name>
</gene>
<name>A0A078KSQ2_9GAMM</name>
<dbReference type="InterPro" id="IPR000682">
    <property type="entry name" value="PCMT"/>
</dbReference>
<dbReference type="EMBL" id="CCSB01000002">
    <property type="protein sequence ID" value="CDZ77445.1"/>
    <property type="molecule type" value="Genomic_DNA"/>
</dbReference>
<evidence type="ECO:0000256" key="1">
    <source>
        <dbReference type="ARBA" id="ARBA00005369"/>
    </source>
</evidence>
<evidence type="ECO:0000313" key="4">
    <source>
        <dbReference type="EMBL" id="CDZ77445.1"/>
    </source>
</evidence>
<evidence type="ECO:0000256" key="2">
    <source>
        <dbReference type="ARBA" id="ARBA00013346"/>
    </source>
</evidence>
<dbReference type="STRING" id="1034943.BN59_01728"/>
<comment type="similarity">
    <text evidence="1">Belongs to the methyltransferase superfamily. L-isoaspartyl/D-aspartyl protein methyltransferase family.</text>
</comment>
<dbReference type="Proteomes" id="UP000044071">
    <property type="component" value="Unassembled WGS sequence"/>
</dbReference>
<dbReference type="PANTHER" id="PTHR11579:SF18">
    <property type="entry name" value="PROTEIN-L-ISOASPARTATE O-METHYLTRANSFERASE"/>
    <property type="match status" value="1"/>
</dbReference>
<dbReference type="AlphaFoldDB" id="A0A078KSQ2"/>
<proteinExistence type="inferred from homology"/>
<dbReference type="Gene3D" id="3.40.50.150">
    <property type="entry name" value="Vaccinia Virus protein VP39"/>
    <property type="match status" value="1"/>
</dbReference>